<dbReference type="EMBL" id="NHOQ01002357">
    <property type="protein sequence ID" value="PWA17601.1"/>
    <property type="molecule type" value="Genomic_DNA"/>
</dbReference>
<feature type="compositionally biased region" description="Polar residues" evidence="1">
    <location>
        <begin position="292"/>
        <end position="304"/>
    </location>
</feature>
<name>A0A315V294_GAMAF</name>
<dbReference type="InterPro" id="IPR058570">
    <property type="entry name" value="HROB_OB"/>
</dbReference>
<feature type="compositionally biased region" description="Polar residues" evidence="1">
    <location>
        <begin position="638"/>
        <end position="654"/>
    </location>
</feature>
<gene>
    <name evidence="4" type="ORF">CCH79_00008321</name>
</gene>
<evidence type="ECO:0000313" key="4">
    <source>
        <dbReference type="EMBL" id="PWA17601.1"/>
    </source>
</evidence>
<feature type="compositionally biased region" description="Low complexity" evidence="1">
    <location>
        <begin position="402"/>
        <end position="412"/>
    </location>
</feature>
<dbReference type="PANTHER" id="PTHR14523:SF1">
    <property type="entry name" value="HOMOLOGOUS RECOMBINATION OB-FOLD PROTEIN"/>
    <property type="match status" value="1"/>
</dbReference>
<proteinExistence type="predicted"/>
<dbReference type="GO" id="GO:0000725">
    <property type="term" value="P:recombinational repair"/>
    <property type="evidence" value="ECO:0007669"/>
    <property type="project" value="InterPro"/>
</dbReference>
<feature type="non-terminal residue" evidence="4">
    <location>
        <position position="679"/>
    </location>
</feature>
<sequence>MKVLWMLVSLQRIWGGGTLTSWSRCCLGGSRGARGSGGRIMALLRAKARRSSSQSWSSCSSLRERSEVEENGNVSLDIAPYNQSHKTCKLSGLFSLDEDFDDEVTHLIHMSDYHSVLFPFGDLLTSVCFLLSQDVLGTDWSPCLVAGPSKAAAAMSSCSLRASSVSHRDQEKTCHQPSGEKLAELCNGTVSGSAVHSGAAQTVAQSLRQISSSSNTACTAQDDFDDWDVDLADLDECDSQTRQLSTPAAAEPPSSVKTLRPSTYVSIQTLPPRSLRDTSSYCSSIAAPQSLSSAHLQPPTTSRASFPAAPPQTPSSFSRTPSHPQQLQKPWMTPQAASQARSLFNTVSPGPPASVNSSALSPHPLHTPVLTNRLVQLVSASSKLPRKRQRSEAHQPQTRRFPGPAGLLPQQPQGQNLDEIVVSVPNTPSHGAVARLPSQCSSSQSEEEEFSGCAWAAMKAEMGLDERNPSCFLHTYSVVMVLRKAALKQLPRNKVPNMAVLLKSIIHTNADAKAVFKDPTGEIQGTVHRRLLEERCEELKAGAVLLLKQVGVFSPSHRNHYLNVTPNNLLRIYSPAGVSLSTQLPLFVLEPTVSSPAPAPGVPREPVSRMQLEFDEEDDEGRKDKGRAEGGEAPRVQRLSQGNKSVNGSRNPGEQEQVWDADDDLDELLGEIQEDTITP</sequence>
<feature type="region of interest" description="Disordered" evidence="1">
    <location>
        <begin position="240"/>
        <end position="263"/>
    </location>
</feature>
<feature type="chain" id="PRO_5016369577" description="Homologous recombination OB-fold protein OB-fold domain-containing protein" evidence="2">
    <location>
        <begin position="16"/>
        <end position="679"/>
    </location>
</feature>
<feature type="region of interest" description="Disordered" evidence="1">
    <location>
        <begin position="380"/>
        <end position="412"/>
    </location>
</feature>
<feature type="compositionally biased region" description="Acidic residues" evidence="1">
    <location>
        <begin position="657"/>
        <end position="679"/>
    </location>
</feature>
<keyword evidence="5" id="KW-1185">Reference proteome</keyword>
<comment type="caution">
    <text evidence="4">The sequence shown here is derived from an EMBL/GenBank/DDBJ whole genome shotgun (WGS) entry which is preliminary data.</text>
</comment>
<feature type="region of interest" description="Disordered" evidence="1">
    <location>
        <begin position="594"/>
        <end position="679"/>
    </location>
</feature>
<dbReference type="PANTHER" id="PTHR14523">
    <property type="entry name" value="UNCHARACTERIZED PROTEIN C17ORF53 HOMOLOG"/>
    <property type="match status" value="1"/>
</dbReference>
<evidence type="ECO:0000259" key="3">
    <source>
        <dbReference type="Pfam" id="PF15072"/>
    </source>
</evidence>
<evidence type="ECO:0000256" key="2">
    <source>
        <dbReference type="SAM" id="SignalP"/>
    </source>
</evidence>
<dbReference type="Pfam" id="PF15072">
    <property type="entry name" value="HROB"/>
    <property type="match status" value="1"/>
</dbReference>
<feature type="region of interest" description="Disordered" evidence="1">
    <location>
        <begin position="292"/>
        <end position="339"/>
    </location>
</feature>
<organism evidence="4 5">
    <name type="scientific">Gambusia affinis</name>
    <name type="common">Western mosquitofish</name>
    <name type="synonym">Heterandria affinis</name>
    <dbReference type="NCBI Taxonomy" id="33528"/>
    <lineage>
        <taxon>Eukaryota</taxon>
        <taxon>Metazoa</taxon>
        <taxon>Chordata</taxon>
        <taxon>Craniata</taxon>
        <taxon>Vertebrata</taxon>
        <taxon>Euteleostomi</taxon>
        <taxon>Actinopterygii</taxon>
        <taxon>Neopterygii</taxon>
        <taxon>Teleostei</taxon>
        <taxon>Neoteleostei</taxon>
        <taxon>Acanthomorphata</taxon>
        <taxon>Ovalentaria</taxon>
        <taxon>Atherinomorphae</taxon>
        <taxon>Cyprinodontiformes</taxon>
        <taxon>Poeciliidae</taxon>
        <taxon>Poeciliinae</taxon>
        <taxon>Gambusia</taxon>
    </lineage>
</organism>
<reference evidence="4 5" key="1">
    <citation type="journal article" date="2018" name="G3 (Bethesda)">
        <title>A High-Quality Reference Genome for the Invasive Mosquitofish Gambusia affinis Using a Chicago Library.</title>
        <authorList>
            <person name="Hoffberg S.L."/>
            <person name="Troendle N.J."/>
            <person name="Glenn T.C."/>
            <person name="Mahmud O."/>
            <person name="Louha S."/>
            <person name="Chalopin D."/>
            <person name="Bennetzen J.L."/>
            <person name="Mauricio R."/>
        </authorList>
    </citation>
    <scope>NUCLEOTIDE SEQUENCE [LARGE SCALE GENOMIC DNA]</scope>
    <source>
        <strain evidence="4">NE01/NJP1002.9</strain>
        <tissue evidence="4">Muscle</tissue>
    </source>
</reference>
<evidence type="ECO:0000313" key="5">
    <source>
        <dbReference type="Proteomes" id="UP000250572"/>
    </source>
</evidence>
<dbReference type="Proteomes" id="UP000250572">
    <property type="component" value="Unassembled WGS sequence"/>
</dbReference>
<dbReference type="InterPro" id="IPR028045">
    <property type="entry name" value="HROB"/>
</dbReference>
<evidence type="ECO:0000256" key="1">
    <source>
        <dbReference type="SAM" id="MobiDB-lite"/>
    </source>
</evidence>
<feature type="compositionally biased region" description="Basic and acidic residues" evidence="1">
    <location>
        <begin position="620"/>
        <end position="632"/>
    </location>
</feature>
<feature type="signal peptide" evidence="2">
    <location>
        <begin position="1"/>
        <end position="15"/>
    </location>
</feature>
<feature type="domain" description="Homologous recombination OB-fold protein OB-fold" evidence="3">
    <location>
        <begin position="493"/>
        <end position="575"/>
    </location>
</feature>
<accession>A0A315V294</accession>
<feature type="compositionally biased region" description="Polar residues" evidence="1">
    <location>
        <begin position="314"/>
        <end position="328"/>
    </location>
</feature>
<protein>
    <recommendedName>
        <fullName evidence="3">Homologous recombination OB-fold protein OB-fold domain-containing protein</fullName>
    </recommendedName>
</protein>
<dbReference type="AlphaFoldDB" id="A0A315V294"/>
<keyword evidence="2" id="KW-0732">Signal</keyword>